<feature type="domain" description="AB hydrolase-1" evidence="1">
    <location>
        <begin position="23"/>
        <end position="255"/>
    </location>
</feature>
<dbReference type="PRINTS" id="PR00111">
    <property type="entry name" value="ABHYDROLASE"/>
</dbReference>
<dbReference type="Pfam" id="PF12697">
    <property type="entry name" value="Abhydrolase_6"/>
    <property type="match status" value="1"/>
</dbReference>
<name>A0A0S2M439_9MICC</name>
<reference evidence="3" key="1">
    <citation type="submission" date="2015-11" db="EMBL/GenBank/DDBJ databases">
        <authorList>
            <person name="Kumar R."/>
            <person name="Singh D."/>
            <person name="Swarnkar M.K."/>
            <person name="Singh A.K."/>
            <person name="Kumar S."/>
        </authorList>
    </citation>
    <scope>NUCLEOTIDE SEQUENCE [LARGE SCALE GENOMIC DNA]</scope>
    <source>
        <strain evidence="3">ERGS4:06</strain>
    </source>
</reference>
<organism evidence="2 3">
    <name type="scientific">Arthrobacter alpinus</name>
    <dbReference type="NCBI Taxonomy" id="656366"/>
    <lineage>
        <taxon>Bacteria</taxon>
        <taxon>Bacillati</taxon>
        <taxon>Actinomycetota</taxon>
        <taxon>Actinomycetes</taxon>
        <taxon>Micrococcales</taxon>
        <taxon>Micrococcaceae</taxon>
        <taxon>Arthrobacter</taxon>
    </lineage>
</organism>
<dbReference type="InterPro" id="IPR000639">
    <property type="entry name" value="Epox_hydrolase-like"/>
</dbReference>
<sequence>MTQHLSVPGGMIAYDIQGMGPLVLLVPGMGDLRAAYRFLTPAIVSAGYTVATVDLRGHGDSDPSFPAYGDVETAADITLLLQKLGAPAVIVGNSMGAGAAVIVAAETPNLVVGLVLIGPFVRQPASSTAFSRLVLRLLMARPWAAAAWKAYLPKLYAGNRPTDFADYLAAVITSIKRPGYARAFSLTTRTDHRQAGTSLLAVTSPTLVVMGERDPDFPDPKGEADWISRTLGGATVMIEDAGHYPQSQQPERTSAAIIRFLRTIA</sequence>
<dbReference type="InterPro" id="IPR000073">
    <property type="entry name" value="AB_hydrolase_1"/>
</dbReference>
<reference evidence="2 3" key="2">
    <citation type="journal article" date="2016" name="J. Biotechnol.">
        <title>Complete genome sequence of Arthrobacter alpinus ERGS4:06, a yellow pigmented bacterium tolerant to cold and radiations isolated from Sikkim Himalaya.</title>
        <authorList>
            <person name="Kumar R."/>
            <person name="Singh D."/>
            <person name="Swarnkar M.K."/>
            <person name="Singh A.K."/>
            <person name="Kumar S."/>
        </authorList>
    </citation>
    <scope>NUCLEOTIDE SEQUENCE [LARGE SCALE GENOMIC DNA]</scope>
    <source>
        <strain evidence="2 3">ERGS4:06</strain>
    </source>
</reference>
<accession>A0A0S2M439</accession>
<dbReference type="Proteomes" id="UP000059574">
    <property type="component" value="Chromosome"/>
</dbReference>
<dbReference type="EMBL" id="CP013200">
    <property type="protein sequence ID" value="ALO68514.1"/>
    <property type="molecule type" value="Genomic_DNA"/>
</dbReference>
<keyword evidence="2" id="KW-0378">Hydrolase</keyword>
<dbReference type="Gene3D" id="3.40.50.1820">
    <property type="entry name" value="alpha/beta hydrolase"/>
    <property type="match status" value="1"/>
</dbReference>
<evidence type="ECO:0000259" key="1">
    <source>
        <dbReference type="Pfam" id="PF12697"/>
    </source>
</evidence>
<protein>
    <submittedName>
        <fullName evidence="2">Hydrolase</fullName>
    </submittedName>
</protein>
<dbReference type="SUPFAM" id="SSF53474">
    <property type="entry name" value="alpha/beta-Hydrolases"/>
    <property type="match status" value="1"/>
</dbReference>
<dbReference type="PRINTS" id="PR00412">
    <property type="entry name" value="EPOXHYDRLASE"/>
</dbReference>
<evidence type="ECO:0000313" key="2">
    <source>
        <dbReference type="EMBL" id="ALO68514.1"/>
    </source>
</evidence>
<dbReference type="AlphaFoldDB" id="A0A0S2M439"/>
<dbReference type="InterPro" id="IPR029058">
    <property type="entry name" value="AB_hydrolase_fold"/>
</dbReference>
<evidence type="ECO:0000313" key="3">
    <source>
        <dbReference type="Proteomes" id="UP000059574"/>
    </source>
</evidence>
<dbReference type="PANTHER" id="PTHR46438">
    <property type="entry name" value="ALPHA/BETA-HYDROLASES SUPERFAMILY PROTEIN"/>
    <property type="match status" value="1"/>
</dbReference>
<proteinExistence type="predicted"/>
<dbReference type="OrthoDB" id="3771266at2"/>
<dbReference type="GO" id="GO:0016787">
    <property type="term" value="F:hydrolase activity"/>
    <property type="evidence" value="ECO:0007669"/>
    <property type="project" value="UniProtKB-KW"/>
</dbReference>
<gene>
    <name evidence="2" type="ORF">AS189_11760</name>
</gene>